<evidence type="ECO:0000313" key="1">
    <source>
        <dbReference type="EMBL" id="EJK57079.1"/>
    </source>
</evidence>
<comment type="caution">
    <text evidence="1">The sequence shown here is derived from an EMBL/GenBank/DDBJ whole genome shotgun (WGS) entry which is preliminary data.</text>
</comment>
<protein>
    <submittedName>
        <fullName evidence="1">Uncharacterized protein</fullName>
    </submittedName>
</protein>
<accession>K0RXB2</accession>
<dbReference type="EMBL" id="AGNL01029539">
    <property type="protein sequence ID" value="EJK57079.1"/>
    <property type="molecule type" value="Genomic_DNA"/>
</dbReference>
<proteinExistence type="predicted"/>
<feature type="non-terminal residue" evidence="1">
    <location>
        <position position="1"/>
    </location>
</feature>
<sequence>HSPEGVDDFAALAVQAPERVPTEDQVPEGAVDSTVDPTAAASTKAAVYISSRRASNAPAIVSEGACAEQGPIGGAVTLGDAIRLFFHGSLHPPPWR</sequence>
<dbReference type="AlphaFoldDB" id="K0RXB2"/>
<organism evidence="1 2">
    <name type="scientific">Thalassiosira oceanica</name>
    <name type="common">Marine diatom</name>
    <dbReference type="NCBI Taxonomy" id="159749"/>
    <lineage>
        <taxon>Eukaryota</taxon>
        <taxon>Sar</taxon>
        <taxon>Stramenopiles</taxon>
        <taxon>Ochrophyta</taxon>
        <taxon>Bacillariophyta</taxon>
        <taxon>Coscinodiscophyceae</taxon>
        <taxon>Thalassiosirophycidae</taxon>
        <taxon>Thalassiosirales</taxon>
        <taxon>Thalassiosiraceae</taxon>
        <taxon>Thalassiosira</taxon>
    </lineage>
</organism>
<keyword evidence="2" id="KW-1185">Reference proteome</keyword>
<reference evidence="1 2" key="1">
    <citation type="journal article" date="2012" name="Genome Biol.">
        <title>Genome and low-iron response of an oceanic diatom adapted to chronic iron limitation.</title>
        <authorList>
            <person name="Lommer M."/>
            <person name="Specht M."/>
            <person name="Roy A.S."/>
            <person name="Kraemer L."/>
            <person name="Andreson R."/>
            <person name="Gutowska M.A."/>
            <person name="Wolf J."/>
            <person name="Bergner S.V."/>
            <person name="Schilhabel M.B."/>
            <person name="Klostermeier U.C."/>
            <person name="Beiko R.G."/>
            <person name="Rosenstiel P."/>
            <person name="Hippler M."/>
            <person name="Laroche J."/>
        </authorList>
    </citation>
    <scope>NUCLEOTIDE SEQUENCE [LARGE SCALE GENOMIC DNA]</scope>
    <source>
        <strain evidence="1 2">CCMP1005</strain>
    </source>
</reference>
<evidence type="ECO:0000313" key="2">
    <source>
        <dbReference type="Proteomes" id="UP000266841"/>
    </source>
</evidence>
<name>K0RXB2_THAOC</name>
<gene>
    <name evidence="1" type="ORF">THAOC_22916</name>
</gene>
<dbReference type="Proteomes" id="UP000266841">
    <property type="component" value="Unassembled WGS sequence"/>
</dbReference>